<protein>
    <recommendedName>
        <fullName evidence="8">LPS export ABC transporter periplasmic protein LptC</fullName>
    </recommendedName>
</protein>
<comment type="caution">
    <text evidence="6">The sequence shown here is derived from an EMBL/GenBank/DDBJ whole genome shotgun (WGS) entry which is preliminary data.</text>
</comment>
<dbReference type="Gene3D" id="2.60.450.10">
    <property type="entry name" value="Lipopolysaccharide (LPS) transport protein A like domain"/>
    <property type="match status" value="1"/>
</dbReference>
<dbReference type="InterPro" id="IPR052363">
    <property type="entry name" value="LPS_export_LptC"/>
</dbReference>
<organism evidence="6 7">
    <name type="scientific">Thermodesulfatator autotrophicus</name>
    <dbReference type="NCBI Taxonomy" id="1795632"/>
    <lineage>
        <taxon>Bacteria</taxon>
        <taxon>Pseudomonadati</taxon>
        <taxon>Thermodesulfobacteriota</taxon>
        <taxon>Thermodesulfobacteria</taxon>
        <taxon>Thermodesulfobacteriales</taxon>
        <taxon>Thermodesulfatatoraceae</taxon>
        <taxon>Thermodesulfatator</taxon>
    </lineage>
</organism>
<keyword evidence="2" id="KW-0997">Cell inner membrane</keyword>
<name>A0A177E5Q3_9BACT</name>
<dbReference type="InterPro" id="IPR010664">
    <property type="entry name" value="LipoPS_assembly_LptC-rel"/>
</dbReference>
<dbReference type="GO" id="GO:0015221">
    <property type="term" value="F:lipopolysaccharide transmembrane transporter activity"/>
    <property type="evidence" value="ECO:0007669"/>
    <property type="project" value="InterPro"/>
</dbReference>
<evidence type="ECO:0008006" key="8">
    <source>
        <dbReference type="Google" id="ProtNLM"/>
    </source>
</evidence>
<dbReference type="GO" id="GO:0005886">
    <property type="term" value="C:plasma membrane"/>
    <property type="evidence" value="ECO:0007669"/>
    <property type="project" value="InterPro"/>
</dbReference>
<proteinExistence type="predicted"/>
<evidence type="ECO:0000256" key="1">
    <source>
        <dbReference type="ARBA" id="ARBA00022475"/>
    </source>
</evidence>
<dbReference type="Pfam" id="PF06835">
    <property type="entry name" value="LptC"/>
    <property type="match status" value="1"/>
</dbReference>
<dbReference type="PANTHER" id="PTHR37481">
    <property type="entry name" value="LIPOPOLYSACCHARIDE EXPORT SYSTEM PROTEIN LPTC"/>
    <property type="match status" value="1"/>
</dbReference>
<evidence type="ECO:0000256" key="2">
    <source>
        <dbReference type="ARBA" id="ARBA00022519"/>
    </source>
</evidence>
<gene>
    <name evidence="6" type="ORF">TH606_08660</name>
</gene>
<dbReference type="GO" id="GO:0017089">
    <property type="term" value="F:glycolipid transfer activity"/>
    <property type="evidence" value="ECO:0007669"/>
    <property type="project" value="TreeGrafter"/>
</dbReference>
<evidence type="ECO:0000256" key="4">
    <source>
        <dbReference type="ARBA" id="ARBA00022989"/>
    </source>
</evidence>
<dbReference type="PANTHER" id="PTHR37481:SF1">
    <property type="entry name" value="LIPOPOLYSACCHARIDE EXPORT SYSTEM PROTEIN LPTC"/>
    <property type="match status" value="1"/>
</dbReference>
<accession>A0A177E5Q3</accession>
<reference evidence="6 7" key="1">
    <citation type="submission" date="2016-02" db="EMBL/GenBank/DDBJ databases">
        <title>Draft genome sequence of Thermodesulfatator sp. S606.</title>
        <authorList>
            <person name="Lai Q."/>
            <person name="Cao J."/>
            <person name="Dupont S."/>
            <person name="Shao Z."/>
            <person name="Jebbar M."/>
            <person name="Alain K."/>
        </authorList>
    </citation>
    <scope>NUCLEOTIDE SEQUENCE [LARGE SCALE GENOMIC DNA]</scope>
    <source>
        <strain evidence="6 7">S606</strain>
    </source>
</reference>
<dbReference type="GO" id="GO:0030288">
    <property type="term" value="C:outer membrane-bounded periplasmic space"/>
    <property type="evidence" value="ECO:0007669"/>
    <property type="project" value="TreeGrafter"/>
</dbReference>
<keyword evidence="1" id="KW-1003">Cell membrane</keyword>
<evidence type="ECO:0000313" key="7">
    <source>
        <dbReference type="Proteomes" id="UP000076964"/>
    </source>
</evidence>
<dbReference type="STRING" id="1795632.TH606_08660"/>
<dbReference type="Proteomes" id="UP000076964">
    <property type="component" value="Unassembled WGS sequence"/>
</dbReference>
<evidence type="ECO:0000313" key="6">
    <source>
        <dbReference type="EMBL" id="OAG27108.1"/>
    </source>
</evidence>
<keyword evidence="7" id="KW-1185">Reference proteome</keyword>
<sequence>MFLIFLVGCSCSQQSPKTLDNARIPEHEEKTSLKIKETKSVEEKLVPTLEIKKLYYVIYEQGKLKWKIWAEKALMYEKDRINFLSLKICARPEEGFCITAEKGDYDSLKDEFIFKNNVHLKTKNKGELFTSYLKYLAGQNLLITTAEVKIIKEGLVIRGKGLVYDLKAGKMKILKQTEVKIDA</sequence>
<dbReference type="NCBIfam" id="TIGR04409">
    <property type="entry name" value="LptC_YrbK"/>
    <property type="match status" value="1"/>
</dbReference>
<keyword evidence="5" id="KW-0472">Membrane</keyword>
<keyword evidence="3" id="KW-0812">Transmembrane</keyword>
<evidence type="ECO:0000256" key="5">
    <source>
        <dbReference type="ARBA" id="ARBA00023136"/>
    </source>
</evidence>
<keyword evidence="4" id="KW-1133">Transmembrane helix</keyword>
<dbReference type="EMBL" id="LSFI01000041">
    <property type="protein sequence ID" value="OAG27108.1"/>
    <property type="molecule type" value="Genomic_DNA"/>
</dbReference>
<dbReference type="InterPro" id="IPR026265">
    <property type="entry name" value="LptC"/>
</dbReference>
<dbReference type="AlphaFoldDB" id="A0A177E5Q3"/>
<evidence type="ECO:0000256" key="3">
    <source>
        <dbReference type="ARBA" id="ARBA00022692"/>
    </source>
</evidence>